<proteinExistence type="predicted"/>
<accession>A0AB34JA06</accession>
<dbReference type="Proteomes" id="UP001515480">
    <property type="component" value="Unassembled WGS sequence"/>
</dbReference>
<name>A0AB34JA06_PRYPA</name>
<protein>
    <submittedName>
        <fullName evidence="2">Uncharacterized protein</fullName>
    </submittedName>
</protein>
<gene>
    <name evidence="2" type="ORF">AB1Y20_002813</name>
</gene>
<feature type="compositionally biased region" description="Low complexity" evidence="1">
    <location>
        <begin position="224"/>
        <end position="236"/>
    </location>
</feature>
<reference evidence="2 3" key="1">
    <citation type="journal article" date="2024" name="Science">
        <title>Giant polyketide synthase enzymes in the biosynthesis of giant marine polyether toxins.</title>
        <authorList>
            <person name="Fallon T.R."/>
            <person name="Shende V.V."/>
            <person name="Wierzbicki I.H."/>
            <person name="Pendleton A.L."/>
            <person name="Watervoot N.F."/>
            <person name="Auber R.P."/>
            <person name="Gonzalez D.J."/>
            <person name="Wisecaver J.H."/>
            <person name="Moore B.S."/>
        </authorList>
    </citation>
    <scope>NUCLEOTIDE SEQUENCE [LARGE SCALE GENOMIC DNA]</scope>
    <source>
        <strain evidence="2 3">12B1</strain>
    </source>
</reference>
<evidence type="ECO:0000313" key="3">
    <source>
        <dbReference type="Proteomes" id="UP001515480"/>
    </source>
</evidence>
<comment type="caution">
    <text evidence="2">The sequence shown here is derived from an EMBL/GenBank/DDBJ whole genome shotgun (WGS) entry which is preliminary data.</text>
</comment>
<feature type="region of interest" description="Disordered" evidence="1">
    <location>
        <begin position="27"/>
        <end position="68"/>
    </location>
</feature>
<feature type="region of interest" description="Disordered" evidence="1">
    <location>
        <begin position="117"/>
        <end position="139"/>
    </location>
</feature>
<feature type="compositionally biased region" description="Low complexity" evidence="1">
    <location>
        <begin position="55"/>
        <end position="66"/>
    </location>
</feature>
<evidence type="ECO:0000256" key="1">
    <source>
        <dbReference type="SAM" id="MobiDB-lite"/>
    </source>
</evidence>
<organism evidence="2 3">
    <name type="scientific">Prymnesium parvum</name>
    <name type="common">Toxic golden alga</name>
    <dbReference type="NCBI Taxonomy" id="97485"/>
    <lineage>
        <taxon>Eukaryota</taxon>
        <taxon>Haptista</taxon>
        <taxon>Haptophyta</taxon>
        <taxon>Prymnesiophyceae</taxon>
        <taxon>Prymnesiales</taxon>
        <taxon>Prymnesiaceae</taxon>
        <taxon>Prymnesium</taxon>
    </lineage>
</organism>
<feature type="region of interest" description="Disordered" evidence="1">
    <location>
        <begin position="156"/>
        <end position="187"/>
    </location>
</feature>
<dbReference type="AlphaFoldDB" id="A0AB34JA06"/>
<keyword evidence="3" id="KW-1185">Reference proteome</keyword>
<feature type="region of interest" description="Disordered" evidence="1">
    <location>
        <begin position="223"/>
        <end position="250"/>
    </location>
</feature>
<feature type="compositionally biased region" description="Basic and acidic residues" evidence="1">
    <location>
        <begin position="343"/>
        <end position="358"/>
    </location>
</feature>
<sequence>MQEDDIDSLTLDFARLRESIRTELGCTGAASTSRAQPQHYGVPPPRCDSSRGQSARTLASHESAAAAHHHAITRAPACTDPSFHALRDSLLGAPSSGQCDYAAAAANTVKISVAHMQHGQSAPRHDYADPPTPPDSSLASQFESLRASIHSQLCNDAAGAPVPPADAQPAVVRDAPPSAAPLTVPKPARAHGADTVLINARKPACTAGSSVLANLDAARVHALSSGGRPSRSSNPSQTPARRLAREDSPTIEIETSETVFGYLAMKEVLQSQRRQYEAARAQIRTAYGLKKEGVAKPKSPALCKSTTKAEGPALATAARAKKVHEASESVEVLQEELSKLRDAVRSDRTPRRVHKEGASRGASGAGKMPIKKPSASEQVPIVPVVAPSRPPTFETVRQTERLVAATHLSQPVLPPEEPPPASAIGSGVPPQAASIACMRGEAHQAHVLCQMKLNSENIYRNTLSALH</sequence>
<feature type="region of interest" description="Disordered" evidence="1">
    <location>
        <begin position="343"/>
        <end position="376"/>
    </location>
</feature>
<feature type="compositionally biased region" description="Low complexity" evidence="1">
    <location>
        <begin position="167"/>
        <end position="177"/>
    </location>
</feature>
<dbReference type="EMBL" id="JBGBPQ010000010">
    <property type="protein sequence ID" value="KAL1518524.1"/>
    <property type="molecule type" value="Genomic_DNA"/>
</dbReference>
<evidence type="ECO:0000313" key="2">
    <source>
        <dbReference type="EMBL" id="KAL1518524.1"/>
    </source>
</evidence>